<dbReference type="Pfam" id="PF03073">
    <property type="entry name" value="TspO_MBR"/>
    <property type="match status" value="1"/>
</dbReference>
<dbReference type="PIRSF" id="PIRSF005859">
    <property type="entry name" value="PBR"/>
    <property type="match status" value="1"/>
</dbReference>
<evidence type="ECO:0000313" key="8">
    <source>
        <dbReference type="Proteomes" id="UP000309061"/>
    </source>
</evidence>
<keyword evidence="4 6" id="KW-1133">Transmembrane helix</keyword>
<protein>
    <submittedName>
        <fullName evidence="7">Tryptophan-rich sensory protein</fullName>
    </submittedName>
</protein>
<sequence length="152" mass="16638">MKRLGALILFLLLVVGGGLAIGILTAPGEWYAGLAKPPFNPPGFVFAPVWTVLYVLIAIAGWRSFEQDRSSAPMKLWWAQLALNFLWSPVFFAAHRIGLAFLVIVALLAAILAFVATCWRKDRPAALLFAPYAAWVGFAAALNGAIWQLNRQ</sequence>
<evidence type="ECO:0000313" key="7">
    <source>
        <dbReference type="EMBL" id="QGM48172.1"/>
    </source>
</evidence>
<feature type="transmembrane region" description="Helical" evidence="6">
    <location>
        <begin position="44"/>
        <end position="65"/>
    </location>
</feature>
<dbReference type="PANTHER" id="PTHR10057:SF0">
    <property type="entry name" value="TRANSLOCATOR PROTEIN"/>
    <property type="match status" value="1"/>
</dbReference>
<keyword evidence="8" id="KW-1185">Reference proteome</keyword>
<dbReference type="EMBL" id="CP046052">
    <property type="protein sequence ID" value="QGM48172.1"/>
    <property type="molecule type" value="Genomic_DNA"/>
</dbReference>
<keyword evidence="3 6" id="KW-0812">Transmembrane</keyword>
<organism evidence="7 8">
    <name type="scientific">Methylocystis heyeri</name>
    <dbReference type="NCBI Taxonomy" id="391905"/>
    <lineage>
        <taxon>Bacteria</taxon>
        <taxon>Pseudomonadati</taxon>
        <taxon>Pseudomonadota</taxon>
        <taxon>Alphaproteobacteria</taxon>
        <taxon>Hyphomicrobiales</taxon>
        <taxon>Methylocystaceae</taxon>
        <taxon>Methylocystis</taxon>
    </lineage>
</organism>
<evidence type="ECO:0000256" key="2">
    <source>
        <dbReference type="ARBA" id="ARBA00007524"/>
    </source>
</evidence>
<feature type="transmembrane region" description="Helical" evidence="6">
    <location>
        <begin position="77"/>
        <end position="94"/>
    </location>
</feature>
<reference evidence="7 8" key="1">
    <citation type="submission" date="2019-11" db="EMBL/GenBank/DDBJ databases">
        <title>The genome sequence of Methylocystis heyeri.</title>
        <authorList>
            <person name="Oshkin I.Y."/>
            <person name="Miroshnikov K."/>
            <person name="Dedysh S.N."/>
        </authorList>
    </citation>
    <scope>NUCLEOTIDE SEQUENCE [LARGE SCALE GENOMIC DNA]</scope>
    <source>
        <strain evidence="7 8">H2</strain>
    </source>
</reference>
<dbReference type="Proteomes" id="UP000309061">
    <property type="component" value="Chromosome"/>
</dbReference>
<dbReference type="PANTHER" id="PTHR10057">
    <property type="entry name" value="PERIPHERAL-TYPE BENZODIAZEPINE RECEPTOR"/>
    <property type="match status" value="1"/>
</dbReference>
<keyword evidence="5 6" id="KW-0472">Membrane</keyword>
<dbReference type="InterPro" id="IPR004307">
    <property type="entry name" value="TspO_MBR"/>
</dbReference>
<dbReference type="AlphaFoldDB" id="A0A6B8KKB8"/>
<evidence type="ECO:0000256" key="4">
    <source>
        <dbReference type="ARBA" id="ARBA00022989"/>
    </source>
</evidence>
<dbReference type="Gene3D" id="1.20.1260.100">
    <property type="entry name" value="TspO/MBR protein"/>
    <property type="match status" value="1"/>
</dbReference>
<dbReference type="KEGG" id="mhey:H2LOC_019105"/>
<feature type="transmembrane region" description="Helical" evidence="6">
    <location>
        <begin position="126"/>
        <end position="147"/>
    </location>
</feature>
<evidence type="ECO:0000256" key="5">
    <source>
        <dbReference type="ARBA" id="ARBA00023136"/>
    </source>
</evidence>
<feature type="transmembrane region" description="Helical" evidence="6">
    <location>
        <begin position="100"/>
        <end position="119"/>
    </location>
</feature>
<dbReference type="InterPro" id="IPR038330">
    <property type="entry name" value="TspO/MBR-related_sf"/>
</dbReference>
<dbReference type="GO" id="GO:0016020">
    <property type="term" value="C:membrane"/>
    <property type="evidence" value="ECO:0007669"/>
    <property type="project" value="UniProtKB-SubCell"/>
</dbReference>
<gene>
    <name evidence="7" type="ORF">H2LOC_019105</name>
</gene>
<dbReference type="CDD" id="cd15904">
    <property type="entry name" value="TSPO_MBR"/>
    <property type="match status" value="1"/>
</dbReference>
<dbReference type="FunFam" id="1.20.1260.100:FF:000001">
    <property type="entry name" value="translocator protein 2"/>
    <property type="match status" value="1"/>
</dbReference>
<evidence type="ECO:0000256" key="1">
    <source>
        <dbReference type="ARBA" id="ARBA00004141"/>
    </source>
</evidence>
<comment type="subcellular location">
    <subcellularLocation>
        <location evidence="1">Membrane</location>
        <topology evidence="1">Multi-pass membrane protein</topology>
    </subcellularLocation>
</comment>
<accession>A0A6B8KKB8</accession>
<dbReference type="GO" id="GO:0033013">
    <property type="term" value="P:tetrapyrrole metabolic process"/>
    <property type="evidence" value="ECO:0007669"/>
    <property type="project" value="UniProtKB-ARBA"/>
</dbReference>
<evidence type="ECO:0000256" key="3">
    <source>
        <dbReference type="ARBA" id="ARBA00022692"/>
    </source>
</evidence>
<dbReference type="OrthoDB" id="9795496at2"/>
<name>A0A6B8KKB8_9HYPH</name>
<comment type="similarity">
    <text evidence="2">Belongs to the TspO/BZRP family.</text>
</comment>
<proteinExistence type="inferred from homology"/>
<evidence type="ECO:0000256" key="6">
    <source>
        <dbReference type="SAM" id="Phobius"/>
    </source>
</evidence>